<reference evidence="3" key="1">
    <citation type="journal article" date="2013" name="Nat. Genet.">
        <title>The draft genomes of soft-shell turtle and green sea turtle yield insights into the development and evolution of the turtle-specific body plan.</title>
        <authorList>
            <person name="Wang Z."/>
            <person name="Pascual-Anaya J."/>
            <person name="Zadissa A."/>
            <person name="Li W."/>
            <person name="Niimura Y."/>
            <person name="Huang Z."/>
            <person name="Li C."/>
            <person name="White S."/>
            <person name="Xiong Z."/>
            <person name="Fang D."/>
            <person name="Wang B."/>
            <person name="Ming Y."/>
            <person name="Chen Y."/>
            <person name="Zheng Y."/>
            <person name="Kuraku S."/>
            <person name="Pignatelli M."/>
            <person name="Herrero J."/>
            <person name="Beal K."/>
            <person name="Nozawa M."/>
            <person name="Li Q."/>
            <person name="Wang J."/>
            <person name="Zhang H."/>
            <person name="Yu L."/>
            <person name="Shigenobu S."/>
            <person name="Wang J."/>
            <person name="Liu J."/>
            <person name="Flicek P."/>
            <person name="Searle S."/>
            <person name="Wang J."/>
            <person name="Kuratani S."/>
            <person name="Yin Y."/>
            <person name="Aken B."/>
            <person name="Zhang G."/>
            <person name="Irie N."/>
        </authorList>
    </citation>
    <scope>NUCLEOTIDE SEQUENCE [LARGE SCALE GENOMIC DNA]</scope>
</reference>
<proteinExistence type="predicted"/>
<protein>
    <submittedName>
        <fullName evidence="2">Uncharacterized protein</fullName>
    </submittedName>
</protein>
<evidence type="ECO:0000256" key="1">
    <source>
        <dbReference type="SAM" id="MobiDB-lite"/>
    </source>
</evidence>
<dbReference type="EMBL" id="KB598656">
    <property type="protein sequence ID" value="EMP24723.1"/>
    <property type="molecule type" value="Genomic_DNA"/>
</dbReference>
<name>M7AY74_CHEMY</name>
<feature type="region of interest" description="Disordered" evidence="1">
    <location>
        <begin position="80"/>
        <end position="106"/>
    </location>
</feature>
<dbReference type="AlphaFoldDB" id="M7AY74"/>
<dbReference type="Proteomes" id="UP000031443">
    <property type="component" value="Unassembled WGS sequence"/>
</dbReference>
<keyword evidence="3" id="KW-1185">Reference proteome</keyword>
<evidence type="ECO:0000313" key="2">
    <source>
        <dbReference type="EMBL" id="EMP24723.1"/>
    </source>
</evidence>
<organism evidence="2 3">
    <name type="scientific">Chelonia mydas</name>
    <name type="common">Green sea-turtle</name>
    <name type="synonym">Chelonia agassizi</name>
    <dbReference type="NCBI Taxonomy" id="8469"/>
    <lineage>
        <taxon>Eukaryota</taxon>
        <taxon>Metazoa</taxon>
        <taxon>Chordata</taxon>
        <taxon>Craniata</taxon>
        <taxon>Vertebrata</taxon>
        <taxon>Euteleostomi</taxon>
        <taxon>Archelosauria</taxon>
        <taxon>Testudinata</taxon>
        <taxon>Testudines</taxon>
        <taxon>Cryptodira</taxon>
        <taxon>Durocryptodira</taxon>
        <taxon>Americhelydia</taxon>
        <taxon>Chelonioidea</taxon>
        <taxon>Cheloniidae</taxon>
        <taxon>Chelonia</taxon>
    </lineage>
</organism>
<sequence>MTQYGLNDKMCLAILDILKYAENACEKQKRSVVSNIPPLCRLACAPLLVCKHTLEVADFLLPINRTHGCLYGIIIPPGKPEDSSSEAPSGRDLARLFGGGARDRSE</sequence>
<evidence type="ECO:0000313" key="3">
    <source>
        <dbReference type="Proteomes" id="UP000031443"/>
    </source>
</evidence>
<gene>
    <name evidence="2" type="ORF">UY3_18177</name>
</gene>
<accession>M7AY74</accession>